<evidence type="ECO:0000256" key="2">
    <source>
        <dbReference type="ARBA" id="ARBA00022771"/>
    </source>
</evidence>
<sequence length="126" mass="13569">MKPIAPSPDLTSQLAAQLRERRQELQSLLHAAAEAAKAGDAPADVVDFKDVAAIDSRAQVDEVAQTHAIEELERIAAALRRVDAGTYGQCADCGEAIDERRLRALPATPFCTACQAIHERPALGRR</sequence>
<dbReference type="InterPro" id="IPR000962">
    <property type="entry name" value="Znf_DskA_TraR"/>
</dbReference>
<gene>
    <name evidence="6" type="ORF">JJB11_16795</name>
</gene>
<keyword evidence="7" id="KW-1185">Reference proteome</keyword>
<dbReference type="PANTHER" id="PTHR33823">
    <property type="entry name" value="RNA POLYMERASE-BINDING TRANSCRIPTION FACTOR DKSA-RELATED"/>
    <property type="match status" value="1"/>
</dbReference>
<comment type="caution">
    <text evidence="6">The sequence shown here is derived from an EMBL/GenBank/DDBJ whole genome shotgun (WGS) entry which is preliminary data.</text>
</comment>
<protein>
    <submittedName>
        <fullName evidence="6">TraR/DksA C4-type zinc finger protein</fullName>
    </submittedName>
</protein>
<accession>A0A934WMF9</accession>
<dbReference type="Proteomes" id="UP000630528">
    <property type="component" value="Unassembled WGS sequence"/>
</dbReference>
<dbReference type="RefSeq" id="WP_201173866.1">
    <property type="nucleotide sequence ID" value="NZ_JAEPWM010000007.1"/>
</dbReference>
<reference evidence="6" key="1">
    <citation type="journal article" date="2012" name="J. Microbiol. Biotechnol.">
        <title>Ramlibacter ginsenosidimutans sp. nov., with ginsenoside-converting activity.</title>
        <authorList>
            <person name="Wang L."/>
            <person name="An D.S."/>
            <person name="Kim S.G."/>
            <person name="Jin F.X."/>
            <person name="Kim S.C."/>
            <person name="Lee S.T."/>
            <person name="Im W.T."/>
        </authorList>
    </citation>
    <scope>NUCLEOTIDE SEQUENCE</scope>
    <source>
        <strain evidence="6">KACC 17527</strain>
    </source>
</reference>
<evidence type="ECO:0000256" key="3">
    <source>
        <dbReference type="ARBA" id="ARBA00022833"/>
    </source>
</evidence>
<evidence type="ECO:0000256" key="1">
    <source>
        <dbReference type="ARBA" id="ARBA00022723"/>
    </source>
</evidence>
<dbReference type="PROSITE" id="PS51128">
    <property type="entry name" value="ZF_DKSA_2"/>
    <property type="match status" value="1"/>
</dbReference>
<dbReference type="Pfam" id="PF01258">
    <property type="entry name" value="zf-dskA_traR"/>
    <property type="match status" value="1"/>
</dbReference>
<dbReference type="PANTHER" id="PTHR33823:SF4">
    <property type="entry name" value="GENERAL STRESS PROTEIN 16O"/>
    <property type="match status" value="1"/>
</dbReference>
<proteinExistence type="predicted"/>
<dbReference type="GO" id="GO:0008270">
    <property type="term" value="F:zinc ion binding"/>
    <property type="evidence" value="ECO:0007669"/>
    <property type="project" value="UniProtKB-KW"/>
</dbReference>
<name>A0A934WMF9_9BURK</name>
<reference evidence="6" key="2">
    <citation type="submission" date="2021-01" db="EMBL/GenBank/DDBJ databases">
        <authorList>
            <person name="Kang M."/>
        </authorList>
    </citation>
    <scope>NUCLEOTIDE SEQUENCE</scope>
    <source>
        <strain evidence="6">KACC 17527</strain>
    </source>
</reference>
<keyword evidence="3" id="KW-0862">Zinc</keyword>
<evidence type="ECO:0000259" key="5">
    <source>
        <dbReference type="Pfam" id="PF01258"/>
    </source>
</evidence>
<organism evidence="6 7">
    <name type="scientific">Ramlibacter ginsenosidimutans</name>
    <dbReference type="NCBI Taxonomy" id="502333"/>
    <lineage>
        <taxon>Bacteria</taxon>
        <taxon>Pseudomonadati</taxon>
        <taxon>Pseudomonadota</taxon>
        <taxon>Betaproteobacteria</taxon>
        <taxon>Burkholderiales</taxon>
        <taxon>Comamonadaceae</taxon>
        <taxon>Ramlibacter</taxon>
    </lineage>
</organism>
<dbReference type="EMBL" id="JAEPWM010000007">
    <property type="protein sequence ID" value="MBK6007759.1"/>
    <property type="molecule type" value="Genomic_DNA"/>
</dbReference>
<evidence type="ECO:0000313" key="6">
    <source>
        <dbReference type="EMBL" id="MBK6007759.1"/>
    </source>
</evidence>
<keyword evidence="2" id="KW-0863">Zinc-finger</keyword>
<dbReference type="SUPFAM" id="SSF57716">
    <property type="entry name" value="Glucocorticoid receptor-like (DNA-binding domain)"/>
    <property type="match status" value="1"/>
</dbReference>
<feature type="domain" description="Zinc finger DksA/TraR C4-type" evidence="5">
    <location>
        <begin position="85"/>
        <end position="120"/>
    </location>
</feature>
<evidence type="ECO:0000313" key="7">
    <source>
        <dbReference type="Proteomes" id="UP000630528"/>
    </source>
</evidence>
<dbReference type="AlphaFoldDB" id="A0A934WMF9"/>
<evidence type="ECO:0000256" key="4">
    <source>
        <dbReference type="PROSITE-ProRule" id="PRU00510"/>
    </source>
</evidence>
<dbReference type="Gene3D" id="1.20.120.910">
    <property type="entry name" value="DksA, coiled-coil domain"/>
    <property type="match status" value="1"/>
</dbReference>
<feature type="zinc finger region" description="dksA C4-type" evidence="4">
    <location>
        <begin position="90"/>
        <end position="114"/>
    </location>
</feature>
<keyword evidence="1" id="KW-0479">Metal-binding</keyword>